<proteinExistence type="predicted"/>
<evidence type="ECO:0008006" key="4">
    <source>
        <dbReference type="Google" id="ProtNLM"/>
    </source>
</evidence>
<reference evidence="2 3" key="1">
    <citation type="submission" date="2020-11" db="EMBL/GenBank/DDBJ databases">
        <title>Kefir isolates.</title>
        <authorList>
            <person name="Marcisauskas S."/>
            <person name="Kim Y."/>
            <person name="Blasche S."/>
        </authorList>
    </citation>
    <scope>NUCLEOTIDE SEQUENCE [LARGE SCALE GENOMIC DNA]</scope>
    <source>
        <strain evidence="2 3">OG2</strain>
    </source>
</reference>
<protein>
    <recommendedName>
        <fullName evidence="4">Pentacotripeptide-repeat region of PRORP domain-containing protein</fullName>
    </recommendedName>
</protein>
<dbReference type="PANTHER" id="PTHR47447">
    <property type="entry name" value="OS03G0856100 PROTEIN"/>
    <property type="match status" value="1"/>
</dbReference>
<accession>A0A9P7B1W6</accession>
<dbReference type="PANTHER" id="PTHR47447:SF17">
    <property type="entry name" value="OS12G0638900 PROTEIN"/>
    <property type="match status" value="1"/>
</dbReference>
<name>A0A9P7B1W6_MAUEX</name>
<evidence type="ECO:0000313" key="3">
    <source>
        <dbReference type="Proteomes" id="UP000750334"/>
    </source>
</evidence>
<evidence type="ECO:0000256" key="1">
    <source>
        <dbReference type="ARBA" id="ARBA00022737"/>
    </source>
</evidence>
<dbReference type="Proteomes" id="UP000750334">
    <property type="component" value="Unassembled WGS sequence"/>
</dbReference>
<evidence type="ECO:0000313" key="2">
    <source>
        <dbReference type="EMBL" id="KAG0654905.1"/>
    </source>
</evidence>
<gene>
    <name evidence="2" type="ORF">C6P45_003220</name>
</gene>
<organism evidence="2 3">
    <name type="scientific">Maudiozyma exigua</name>
    <name type="common">Yeast</name>
    <name type="synonym">Kazachstania exigua</name>
    <dbReference type="NCBI Taxonomy" id="34358"/>
    <lineage>
        <taxon>Eukaryota</taxon>
        <taxon>Fungi</taxon>
        <taxon>Dikarya</taxon>
        <taxon>Ascomycota</taxon>
        <taxon>Saccharomycotina</taxon>
        <taxon>Saccharomycetes</taxon>
        <taxon>Saccharomycetales</taxon>
        <taxon>Saccharomycetaceae</taxon>
        <taxon>Maudiozyma</taxon>
    </lineage>
</organism>
<dbReference type="EMBL" id="PUHR01000316">
    <property type="protein sequence ID" value="KAG0654905.1"/>
    <property type="molecule type" value="Genomic_DNA"/>
</dbReference>
<comment type="caution">
    <text evidence="2">The sequence shown here is derived from an EMBL/GenBank/DDBJ whole genome shotgun (WGS) entry which is preliminary data.</text>
</comment>
<dbReference type="InterPro" id="IPR011990">
    <property type="entry name" value="TPR-like_helical_dom_sf"/>
</dbReference>
<dbReference type="OrthoDB" id="185373at2759"/>
<keyword evidence="3" id="KW-1185">Reference proteome</keyword>
<dbReference type="AlphaFoldDB" id="A0A9P7B1W6"/>
<dbReference type="Gene3D" id="1.25.40.10">
    <property type="entry name" value="Tetratricopeptide repeat domain"/>
    <property type="match status" value="3"/>
</dbReference>
<sequence>MTLPIFTLMYNYNGGRIFKRVTQGVRRILEADKTVPLTTEDNKVLLKYFADHRLMVQAHERKHMLNLLRERGAHEVILKFGRKHLFVVNNYDTTYKKGKPALVNNDRINNFISGKKPTILLKDDVKVSELRTFIFSLIAMRHTRELDTFMETIISQIALKRRGVICDLISASYNELMNMSCRDPESASKYNITYATTVDRWVRWVTMLESGCEFTSYSNNRSLLRRVMKHIDLYANGDRKPLFDALSESLDLVNNNKGITACSQLGTTFIYLSAYCKKFTLVEKLWKYKLDNKIPIHTADLTTIMRTLNYKGKFEKVGKVYESHPEAHHDSTQFDYLLLARAKTLSWKALKSQFDGLFGIGKLPNIRHYEIVMYSLALLGDTDGIDKLFAQLLRRGMIPTYPILQSMLQCHYKSSNSTICFQQFQLFEKYSIRPTAATYTIMFKVHRKMNDITGALRLLKTITEENLVPVVEEHFVIIMQMCAHITNHLVAREIFNIMKDHYDINPSASTVATLMDVYTEAQQYDGALTLFQDYSKKSSIREDPDRISIYSSALYAKLKAKDEPGCDMILEDVSKLDIPMNQRFYEILLRYMVNNLKDYEGAEKLILKMIKNPKWNMRANSKHFEILMGGYSRISYNEGVFKLYKSMTDNDIRVNSKILYYLVKSTFKVQMSQKEDLTKSIDFVDKIMIHSAENNAYTSEGKFHPSIIGWALRTVAKYYSPKKALEMLNRYDKLFYDKNIRSVNNKFSLMRSLVVLFAELGDWQQFEIMYQNIWNQIERYERLPTSTVPNVKLRSLFVGIFSYEIRHLKQTSNLERLPGLLNELKNKNFVLDNHTWNEAILALASTDQTIEHALKYVDTNFIHGYNLIHKNRLLTKLRNSSLSSMNDSWFLEKKREKPTSFIPKLYLESETFDQLCQRVDRYLNSQVDPEDKLRQLVEQYKFFMKSYLLVPHHEVRNWDSIERNHNSYFEELRSTKRAISVEKF</sequence>
<keyword evidence="1" id="KW-0677">Repeat</keyword>